<dbReference type="InterPro" id="IPR037061">
    <property type="entry name" value="Lytic_TGlycoase_superhlx_L_sf"/>
</dbReference>
<dbReference type="InterPro" id="IPR012289">
    <property type="entry name" value="Lytic_TGlycosylase_superhlx_L"/>
</dbReference>
<proteinExistence type="inferred from homology"/>
<dbReference type="RefSeq" id="WP_039222249.1">
    <property type="nucleotide sequence ID" value="NZ_JWLW01000040.1"/>
</dbReference>
<dbReference type="SUPFAM" id="SSF53955">
    <property type="entry name" value="Lysozyme-like"/>
    <property type="match status" value="1"/>
</dbReference>
<keyword evidence="3" id="KW-0812">Transmembrane</keyword>
<dbReference type="SUPFAM" id="SSF48435">
    <property type="entry name" value="Bacterial muramidases"/>
    <property type="match status" value="1"/>
</dbReference>
<evidence type="ECO:0000313" key="7">
    <source>
        <dbReference type="Proteomes" id="UP000031197"/>
    </source>
</evidence>
<dbReference type="GO" id="GO:0042597">
    <property type="term" value="C:periplasmic space"/>
    <property type="evidence" value="ECO:0007669"/>
    <property type="project" value="InterPro"/>
</dbReference>
<feature type="domain" description="Transglycosylase SLT" evidence="4">
    <location>
        <begin position="512"/>
        <end position="619"/>
    </location>
</feature>
<name>A0A0B3XLX8_9ALTE</name>
<keyword evidence="3" id="KW-1133">Transmembrane helix</keyword>
<dbReference type="PANTHER" id="PTHR37423:SF5">
    <property type="entry name" value="SOLUBLE LYTIC MUREIN TRANSGLYCOSYLASE"/>
    <property type="match status" value="1"/>
</dbReference>
<keyword evidence="7" id="KW-1185">Reference proteome</keyword>
<dbReference type="Pfam" id="PF01464">
    <property type="entry name" value="SLT"/>
    <property type="match status" value="1"/>
</dbReference>
<comment type="similarity">
    <text evidence="1">Belongs to the transglycosylase Slt family.</text>
</comment>
<feature type="transmembrane region" description="Helical" evidence="3">
    <location>
        <begin position="21"/>
        <end position="43"/>
    </location>
</feature>
<reference evidence="6 7" key="1">
    <citation type="submission" date="2014-12" db="EMBL/GenBank/DDBJ databases">
        <title>Genome sequencing of Alteromonas marina AD001.</title>
        <authorList>
            <person name="Adrian T.G.S."/>
            <person name="Chan K.G."/>
        </authorList>
    </citation>
    <scope>NUCLEOTIDE SEQUENCE [LARGE SCALE GENOMIC DNA]</scope>
    <source>
        <strain evidence="6 7">AD001</strain>
    </source>
</reference>
<organism evidence="6 7">
    <name type="scientific">Alteromonas marina</name>
    <dbReference type="NCBI Taxonomy" id="203795"/>
    <lineage>
        <taxon>Bacteria</taxon>
        <taxon>Pseudomonadati</taxon>
        <taxon>Pseudomonadota</taxon>
        <taxon>Gammaproteobacteria</taxon>
        <taxon>Alteromonadales</taxon>
        <taxon>Alteromonadaceae</taxon>
        <taxon>Alteromonas/Salinimonas group</taxon>
        <taxon>Alteromonas</taxon>
    </lineage>
</organism>
<evidence type="ECO:0000259" key="4">
    <source>
        <dbReference type="Pfam" id="PF01464"/>
    </source>
</evidence>
<dbReference type="Gene3D" id="1.10.530.10">
    <property type="match status" value="1"/>
</dbReference>
<sequence>MSGFYFSSWLGQCSLTKKNKLFATVVWAFVCSLSSLFSIGAWATQPLTLPEDIFEKDRARYLEVEKKLLTYSKRSVQHLDNDIYELAHYPLYPYLLRLKLERTMSIRTKREVKQFLEDFNGQPVSYGVRYKWLNYLAKNDYRSTFLDNYRPGMGARLTCIALNYRLKEGESEQAILSEVDALWLHGESQPDECDPLFAKWKKAGMMTPEMVIKRIEIAAKEDNRSIISYLKRQLPGDKQYLADAWLSVTRDTSRVNRTALFPLKNASHEAEVIVWAVEKLAWRNPDLAGTVFNRYNDKNVFSPAQQHVMRRAIALSYTLDRLPQAHHWLELADVQGASEDVKLWHISHLLRTKKWQEVVNVIDSAPVSLQQEENYRYWKARALEALGQTMQATVLYKELSQERHYYGFMASAHIGEIPSLAHTPAPRDTAAIASVAKTPATMRSVEFFRLDRTTEARREWFYLLSHLPESKVTDAGILAYEWGLYDQAITSFARSGYWDDVERRFPLAFNDVFSEKSQAYSISKSLAMAIARRESSFRSDAISSVGAAGLMQLMPGTARYVAKEKVSRNTLFQVDDNVEYGVQYLRYLMDKLNNNPVLVSASYNAGWRKVLEWLPANEALPVDIWIENIPYKETRAYVKAVMAYQHIYDQQLGGNENIFPQLTRDMIPSADAVSTHPVTGTLQLAPR</sequence>
<comment type="caution">
    <text evidence="6">The sequence shown here is derived from an EMBL/GenBank/DDBJ whole genome shotgun (WGS) entry which is preliminary data.</text>
</comment>
<dbReference type="GO" id="GO:0004553">
    <property type="term" value="F:hydrolase activity, hydrolyzing O-glycosyl compounds"/>
    <property type="evidence" value="ECO:0007669"/>
    <property type="project" value="InterPro"/>
</dbReference>
<dbReference type="InterPro" id="IPR008258">
    <property type="entry name" value="Transglycosylase_SLT_dom_1"/>
</dbReference>
<evidence type="ECO:0000313" key="6">
    <source>
        <dbReference type="EMBL" id="KHT48082.1"/>
    </source>
</evidence>
<dbReference type="EMBL" id="JWLW01000040">
    <property type="protein sequence ID" value="KHT48082.1"/>
    <property type="molecule type" value="Genomic_DNA"/>
</dbReference>
<dbReference type="Gene3D" id="1.10.1240.20">
    <property type="entry name" value="Lytic transglycosylase, superhelical linker domain"/>
    <property type="match status" value="1"/>
</dbReference>
<dbReference type="Pfam" id="PF14718">
    <property type="entry name" value="SLT_L"/>
    <property type="match status" value="1"/>
</dbReference>
<dbReference type="Gene3D" id="1.25.20.10">
    <property type="entry name" value="Bacterial muramidases"/>
    <property type="match status" value="1"/>
</dbReference>
<dbReference type="CDD" id="cd13401">
    <property type="entry name" value="Slt70-like"/>
    <property type="match status" value="1"/>
</dbReference>
<evidence type="ECO:0000256" key="2">
    <source>
        <dbReference type="ARBA" id="ARBA00022729"/>
    </source>
</evidence>
<accession>A0A0B3XLX8</accession>
<protein>
    <submittedName>
        <fullName evidence="6">Murein transglycosylase</fullName>
    </submittedName>
</protein>
<dbReference type="InterPro" id="IPR008939">
    <property type="entry name" value="Lytic_TGlycosylase_superhlx_U"/>
</dbReference>
<evidence type="ECO:0000256" key="3">
    <source>
        <dbReference type="SAM" id="Phobius"/>
    </source>
</evidence>
<keyword evidence="2" id="KW-0732">Signal</keyword>
<evidence type="ECO:0000259" key="5">
    <source>
        <dbReference type="Pfam" id="PF14718"/>
    </source>
</evidence>
<dbReference type="Proteomes" id="UP000031197">
    <property type="component" value="Unassembled WGS sequence"/>
</dbReference>
<gene>
    <name evidence="6" type="ORF">RJ41_14435</name>
</gene>
<dbReference type="PANTHER" id="PTHR37423">
    <property type="entry name" value="SOLUBLE LYTIC MUREIN TRANSGLYCOSYLASE-RELATED"/>
    <property type="match status" value="1"/>
</dbReference>
<feature type="domain" description="Lytic transglycosylase superhelical linker" evidence="5">
    <location>
        <begin position="435"/>
        <end position="501"/>
    </location>
</feature>
<dbReference type="InterPro" id="IPR023346">
    <property type="entry name" value="Lysozyme-like_dom_sf"/>
</dbReference>
<dbReference type="OrthoDB" id="92254at2"/>
<keyword evidence="3" id="KW-0472">Membrane</keyword>
<evidence type="ECO:0000256" key="1">
    <source>
        <dbReference type="ARBA" id="ARBA00007734"/>
    </source>
</evidence>
<dbReference type="AlphaFoldDB" id="A0A0B3XLX8"/>